<dbReference type="AlphaFoldDB" id="A0A9Q3C4R8"/>
<comment type="caution">
    <text evidence="1">The sequence shown here is derived from an EMBL/GenBank/DDBJ whole genome shotgun (WGS) entry which is preliminary data.</text>
</comment>
<reference evidence="1" key="1">
    <citation type="submission" date="2021-03" db="EMBL/GenBank/DDBJ databases">
        <title>Draft genome sequence of rust myrtle Austropuccinia psidii MF-1, a brazilian biotype.</title>
        <authorList>
            <person name="Quecine M.C."/>
            <person name="Pachon D.M.R."/>
            <person name="Bonatelli M.L."/>
            <person name="Correr F.H."/>
            <person name="Franceschini L.M."/>
            <person name="Leite T.F."/>
            <person name="Margarido G.R.A."/>
            <person name="Almeida C.A."/>
            <person name="Ferrarezi J.A."/>
            <person name="Labate C.A."/>
        </authorList>
    </citation>
    <scope>NUCLEOTIDE SEQUENCE</scope>
    <source>
        <strain evidence="1">MF-1</strain>
    </source>
</reference>
<keyword evidence="2" id="KW-1185">Reference proteome</keyword>
<evidence type="ECO:0000313" key="1">
    <source>
        <dbReference type="EMBL" id="MBW0476675.1"/>
    </source>
</evidence>
<proteinExistence type="predicted"/>
<accession>A0A9Q3C4R8</accession>
<dbReference type="EMBL" id="AVOT02004543">
    <property type="protein sequence ID" value="MBW0476675.1"/>
    <property type="molecule type" value="Genomic_DNA"/>
</dbReference>
<name>A0A9Q3C4R8_9BASI</name>
<sequence length="115" mass="12758">MSQPQRMTLLHLVLRKFQPETKLGPIGHNISFMANWPPLVLYDILAISGLRPYPAIIGPPGQSPLHQPPVLYFCFWAWGVPLSSRGFLAPYPSPLALGQPFSLGGLGPNWPFWAI</sequence>
<organism evidence="1 2">
    <name type="scientific">Austropuccinia psidii MF-1</name>
    <dbReference type="NCBI Taxonomy" id="1389203"/>
    <lineage>
        <taxon>Eukaryota</taxon>
        <taxon>Fungi</taxon>
        <taxon>Dikarya</taxon>
        <taxon>Basidiomycota</taxon>
        <taxon>Pucciniomycotina</taxon>
        <taxon>Pucciniomycetes</taxon>
        <taxon>Pucciniales</taxon>
        <taxon>Sphaerophragmiaceae</taxon>
        <taxon>Austropuccinia</taxon>
    </lineage>
</organism>
<evidence type="ECO:0000313" key="2">
    <source>
        <dbReference type="Proteomes" id="UP000765509"/>
    </source>
</evidence>
<protein>
    <submittedName>
        <fullName evidence="1">Uncharacterized protein</fullName>
    </submittedName>
</protein>
<dbReference type="Proteomes" id="UP000765509">
    <property type="component" value="Unassembled WGS sequence"/>
</dbReference>
<gene>
    <name evidence="1" type="ORF">O181_016390</name>
</gene>